<feature type="region of interest" description="Disordered" evidence="2">
    <location>
        <begin position="420"/>
        <end position="473"/>
    </location>
</feature>
<dbReference type="Proteomes" id="UP000310158">
    <property type="component" value="Unassembled WGS sequence"/>
</dbReference>
<evidence type="ECO:0000313" key="3">
    <source>
        <dbReference type="EMBL" id="THH13749.1"/>
    </source>
</evidence>
<feature type="compositionally biased region" description="Polar residues" evidence="2">
    <location>
        <begin position="342"/>
        <end position="354"/>
    </location>
</feature>
<dbReference type="OrthoDB" id="3270311at2759"/>
<feature type="compositionally biased region" description="Acidic residues" evidence="2">
    <location>
        <begin position="461"/>
        <end position="473"/>
    </location>
</feature>
<organism evidence="3 4">
    <name type="scientific">Bondarzewia mesenterica</name>
    <dbReference type="NCBI Taxonomy" id="1095465"/>
    <lineage>
        <taxon>Eukaryota</taxon>
        <taxon>Fungi</taxon>
        <taxon>Dikarya</taxon>
        <taxon>Basidiomycota</taxon>
        <taxon>Agaricomycotina</taxon>
        <taxon>Agaricomycetes</taxon>
        <taxon>Russulales</taxon>
        <taxon>Bondarzewiaceae</taxon>
        <taxon>Bondarzewia</taxon>
    </lineage>
</organism>
<protein>
    <submittedName>
        <fullName evidence="3">Uncharacterized protein</fullName>
    </submittedName>
</protein>
<dbReference type="EMBL" id="SGPL01000328">
    <property type="protein sequence ID" value="THH13749.1"/>
    <property type="molecule type" value="Genomic_DNA"/>
</dbReference>
<dbReference type="AlphaFoldDB" id="A0A4S4LNH9"/>
<accession>A0A4S4LNH9</accession>
<evidence type="ECO:0000256" key="1">
    <source>
        <dbReference type="SAM" id="Coils"/>
    </source>
</evidence>
<name>A0A4S4LNH9_9AGAM</name>
<reference evidence="3 4" key="1">
    <citation type="submission" date="2019-02" db="EMBL/GenBank/DDBJ databases">
        <title>Genome sequencing of the rare red list fungi Bondarzewia mesenterica.</title>
        <authorList>
            <person name="Buettner E."/>
            <person name="Kellner H."/>
        </authorList>
    </citation>
    <scope>NUCLEOTIDE SEQUENCE [LARGE SCALE GENOMIC DNA]</scope>
    <source>
        <strain evidence="3 4">DSM 108281</strain>
    </source>
</reference>
<feature type="region of interest" description="Disordered" evidence="2">
    <location>
        <begin position="342"/>
        <end position="365"/>
    </location>
</feature>
<keyword evidence="1" id="KW-0175">Coiled coil</keyword>
<evidence type="ECO:0000256" key="2">
    <source>
        <dbReference type="SAM" id="MobiDB-lite"/>
    </source>
</evidence>
<feature type="coiled-coil region" evidence="1">
    <location>
        <begin position="92"/>
        <end position="134"/>
    </location>
</feature>
<gene>
    <name evidence="3" type="ORF">EW146_g6503</name>
</gene>
<keyword evidence="4" id="KW-1185">Reference proteome</keyword>
<proteinExistence type="predicted"/>
<comment type="caution">
    <text evidence="3">The sequence shown here is derived from an EMBL/GenBank/DDBJ whole genome shotgun (WGS) entry which is preliminary data.</text>
</comment>
<sequence>MSNPAHNLLPITASTSVSNSRRLMPAPALWAHLLQKPGSSHLAQSSASTIVSASTQITPVDKAGISTRILLHDTHARLEAFAERTGKLADGVEQAQRDIVRMREEMEKEMEKIVDDVSQLVNRCQNELKKAMGEPAQERSLSDMRMELTLTNQRLSAVDTKIDSLHTLSRSQSHALQSLQDQQTRAQEQHTQLVALLTPVLPLLQALPLHIDIARNAVINTVNKHIPSSCLCSCSSPTSPSRPVEEGQNIAVSLVDSDKAHSSGSITSVHSMSPRKRRRLNSIITPLANMATNSSNLPSHHPATAPAVSTAIPPIPPSQGVSVSSPPPSAQQITPVLPARQLSNFKSPAPSNAMKTKRPEVGHGRMSHRISLKDITPSNVSIQDSHKMAHLSIIDDLRIFQEQHRPVRTIAVSSGIASALTQTDEAPAPPPPPSLRDRRLRAPTPAFRCRNTAAGKRFIPLDDDDDELDEEGS</sequence>
<evidence type="ECO:0000313" key="4">
    <source>
        <dbReference type="Proteomes" id="UP000310158"/>
    </source>
</evidence>